<dbReference type="EMBL" id="CAJMWZ010002786">
    <property type="protein sequence ID" value="CAE6462076.1"/>
    <property type="molecule type" value="Genomic_DNA"/>
</dbReference>
<name>A0A8H3GML6_9AGAM</name>
<feature type="compositionally biased region" description="Polar residues" evidence="1">
    <location>
        <begin position="95"/>
        <end position="105"/>
    </location>
</feature>
<organism evidence="2 3">
    <name type="scientific">Rhizoctonia solani</name>
    <dbReference type="NCBI Taxonomy" id="456999"/>
    <lineage>
        <taxon>Eukaryota</taxon>
        <taxon>Fungi</taxon>
        <taxon>Dikarya</taxon>
        <taxon>Basidiomycota</taxon>
        <taxon>Agaricomycotina</taxon>
        <taxon>Agaricomycetes</taxon>
        <taxon>Cantharellales</taxon>
        <taxon>Ceratobasidiaceae</taxon>
        <taxon>Rhizoctonia</taxon>
    </lineage>
</organism>
<proteinExistence type="predicted"/>
<evidence type="ECO:0000256" key="1">
    <source>
        <dbReference type="SAM" id="MobiDB-lite"/>
    </source>
</evidence>
<evidence type="ECO:0000313" key="2">
    <source>
        <dbReference type="EMBL" id="CAE6462076.1"/>
    </source>
</evidence>
<accession>A0A8H3GML6</accession>
<gene>
    <name evidence="2" type="ORF">RDB_LOCUS52612</name>
</gene>
<dbReference type="Proteomes" id="UP000663850">
    <property type="component" value="Unassembled WGS sequence"/>
</dbReference>
<comment type="caution">
    <text evidence="2">The sequence shown here is derived from an EMBL/GenBank/DDBJ whole genome shotgun (WGS) entry which is preliminary data.</text>
</comment>
<protein>
    <submittedName>
        <fullName evidence="2">Uncharacterized protein</fullName>
    </submittedName>
</protein>
<dbReference type="AlphaFoldDB" id="A0A8H3GML6"/>
<reference evidence="2" key="1">
    <citation type="submission" date="2021-01" db="EMBL/GenBank/DDBJ databases">
        <authorList>
            <person name="Kaushik A."/>
        </authorList>
    </citation>
    <scope>NUCLEOTIDE SEQUENCE</scope>
    <source>
        <strain evidence="2">Type strain: AG8-Rh-89/</strain>
    </source>
</reference>
<evidence type="ECO:0000313" key="3">
    <source>
        <dbReference type="Proteomes" id="UP000663850"/>
    </source>
</evidence>
<sequence>MSVHLEGGEYMQGLSIICKAVELHPSRLPGWSITSGEMWVWFESLRSSWTCSVILIRQFELCEASGRQTQFKPTLLCRVPCDRVTFDLRRLDQSTPNPVHSQDITFRTRAGDPG</sequence>
<feature type="region of interest" description="Disordered" evidence="1">
    <location>
        <begin position="95"/>
        <end position="114"/>
    </location>
</feature>